<dbReference type="Gramene" id="Pp3c27_4860V3.2">
    <property type="protein sequence ID" value="Pp3c27_4860V3.2"/>
    <property type="gene ID" value="Pp3c27_4860"/>
</dbReference>
<dbReference type="Proteomes" id="UP000006727">
    <property type="component" value="Chromosome 27"/>
</dbReference>
<protein>
    <submittedName>
        <fullName evidence="1">Uncharacterized protein</fullName>
    </submittedName>
</protein>
<accession>A0A7I4CVU1</accession>
<evidence type="ECO:0000313" key="2">
    <source>
        <dbReference type="Proteomes" id="UP000006727"/>
    </source>
</evidence>
<keyword evidence="2" id="KW-1185">Reference proteome</keyword>
<reference evidence="1" key="3">
    <citation type="submission" date="2020-12" db="UniProtKB">
        <authorList>
            <consortium name="EnsemblPlants"/>
        </authorList>
    </citation>
    <scope>IDENTIFICATION</scope>
</reference>
<reference evidence="1 2" key="2">
    <citation type="journal article" date="2018" name="Plant J.">
        <title>The Physcomitrella patens chromosome-scale assembly reveals moss genome structure and evolution.</title>
        <authorList>
            <person name="Lang D."/>
            <person name="Ullrich K.K."/>
            <person name="Murat F."/>
            <person name="Fuchs J."/>
            <person name="Jenkins J."/>
            <person name="Haas F.B."/>
            <person name="Piednoel M."/>
            <person name="Gundlach H."/>
            <person name="Van Bel M."/>
            <person name="Meyberg R."/>
            <person name="Vives C."/>
            <person name="Morata J."/>
            <person name="Symeonidi A."/>
            <person name="Hiss M."/>
            <person name="Muchero W."/>
            <person name="Kamisugi Y."/>
            <person name="Saleh O."/>
            <person name="Blanc G."/>
            <person name="Decker E.L."/>
            <person name="van Gessel N."/>
            <person name="Grimwood J."/>
            <person name="Hayes R.D."/>
            <person name="Graham S.W."/>
            <person name="Gunter L.E."/>
            <person name="McDaniel S.F."/>
            <person name="Hoernstein S.N.W."/>
            <person name="Larsson A."/>
            <person name="Li F.W."/>
            <person name="Perroud P.F."/>
            <person name="Phillips J."/>
            <person name="Ranjan P."/>
            <person name="Rokshar D.S."/>
            <person name="Rothfels C.J."/>
            <person name="Schneider L."/>
            <person name="Shu S."/>
            <person name="Stevenson D.W."/>
            <person name="Thummler F."/>
            <person name="Tillich M."/>
            <person name="Villarreal Aguilar J.C."/>
            <person name="Widiez T."/>
            <person name="Wong G.K."/>
            <person name="Wymore A."/>
            <person name="Zhang Y."/>
            <person name="Zimmer A.D."/>
            <person name="Quatrano R.S."/>
            <person name="Mayer K.F.X."/>
            <person name="Goodstein D."/>
            <person name="Casacuberta J.M."/>
            <person name="Vandepoele K."/>
            <person name="Reski R."/>
            <person name="Cuming A.C."/>
            <person name="Tuskan G.A."/>
            <person name="Maumus F."/>
            <person name="Salse J."/>
            <person name="Schmutz J."/>
            <person name="Rensing S.A."/>
        </authorList>
    </citation>
    <scope>NUCLEOTIDE SEQUENCE [LARGE SCALE GENOMIC DNA]</scope>
    <source>
        <strain evidence="1 2">cv. Gransden 2004</strain>
    </source>
</reference>
<dbReference type="EMBL" id="ABEU02000027">
    <property type="status" value="NOT_ANNOTATED_CDS"/>
    <property type="molecule type" value="Genomic_DNA"/>
</dbReference>
<dbReference type="EnsemblPlants" id="Pp3c27_4860V3.2">
    <property type="protein sequence ID" value="Pp3c27_4860V3.2"/>
    <property type="gene ID" value="Pp3c27_4860"/>
</dbReference>
<sequence>MAATDGTTRQGSPLVRLSIRFYSRAFLPLKEFSYVEIRSVLDVEGFLIAYLGVKVENCLTTEINLLEIVICSICHTSAMRSVSAFELLL</sequence>
<reference evidence="1 2" key="1">
    <citation type="journal article" date="2008" name="Science">
        <title>The Physcomitrella genome reveals evolutionary insights into the conquest of land by plants.</title>
        <authorList>
            <person name="Rensing S."/>
            <person name="Lang D."/>
            <person name="Zimmer A."/>
            <person name="Terry A."/>
            <person name="Salamov A."/>
            <person name="Shapiro H."/>
            <person name="Nishiyama T."/>
            <person name="Perroud P.-F."/>
            <person name="Lindquist E."/>
            <person name="Kamisugi Y."/>
            <person name="Tanahashi T."/>
            <person name="Sakakibara K."/>
            <person name="Fujita T."/>
            <person name="Oishi K."/>
            <person name="Shin-I T."/>
            <person name="Kuroki Y."/>
            <person name="Toyoda A."/>
            <person name="Suzuki Y."/>
            <person name="Hashimoto A."/>
            <person name="Yamaguchi K."/>
            <person name="Sugano A."/>
            <person name="Kohara Y."/>
            <person name="Fujiyama A."/>
            <person name="Anterola A."/>
            <person name="Aoki S."/>
            <person name="Ashton N."/>
            <person name="Barbazuk W.B."/>
            <person name="Barker E."/>
            <person name="Bennetzen J."/>
            <person name="Bezanilla M."/>
            <person name="Blankenship R."/>
            <person name="Cho S.H."/>
            <person name="Dutcher S."/>
            <person name="Estelle M."/>
            <person name="Fawcett J.A."/>
            <person name="Gundlach H."/>
            <person name="Hanada K."/>
            <person name="Heyl A."/>
            <person name="Hicks K.A."/>
            <person name="Hugh J."/>
            <person name="Lohr M."/>
            <person name="Mayer K."/>
            <person name="Melkozernov A."/>
            <person name="Murata T."/>
            <person name="Nelson D."/>
            <person name="Pils B."/>
            <person name="Prigge M."/>
            <person name="Reiss B."/>
            <person name="Renner T."/>
            <person name="Rombauts S."/>
            <person name="Rushton P."/>
            <person name="Sanderfoot A."/>
            <person name="Schween G."/>
            <person name="Shiu S.-H."/>
            <person name="Stueber K."/>
            <person name="Theodoulou F.L."/>
            <person name="Tu H."/>
            <person name="Van de Peer Y."/>
            <person name="Verrier P.J."/>
            <person name="Waters E."/>
            <person name="Wood A."/>
            <person name="Yang L."/>
            <person name="Cove D."/>
            <person name="Cuming A."/>
            <person name="Hasebe M."/>
            <person name="Lucas S."/>
            <person name="Mishler D.B."/>
            <person name="Reski R."/>
            <person name="Grigoriev I."/>
            <person name="Quatrano R.S."/>
            <person name="Boore J.L."/>
        </authorList>
    </citation>
    <scope>NUCLEOTIDE SEQUENCE [LARGE SCALE GENOMIC DNA]</scope>
    <source>
        <strain evidence="1 2">cv. Gransden 2004</strain>
    </source>
</reference>
<name>A0A7I4CVU1_PHYPA</name>
<organism evidence="1 2">
    <name type="scientific">Physcomitrium patens</name>
    <name type="common">Spreading-leaved earth moss</name>
    <name type="synonym">Physcomitrella patens</name>
    <dbReference type="NCBI Taxonomy" id="3218"/>
    <lineage>
        <taxon>Eukaryota</taxon>
        <taxon>Viridiplantae</taxon>
        <taxon>Streptophyta</taxon>
        <taxon>Embryophyta</taxon>
        <taxon>Bryophyta</taxon>
        <taxon>Bryophytina</taxon>
        <taxon>Bryopsida</taxon>
        <taxon>Funariidae</taxon>
        <taxon>Funariales</taxon>
        <taxon>Funariaceae</taxon>
        <taxon>Physcomitrium</taxon>
    </lineage>
</organism>
<evidence type="ECO:0000313" key="1">
    <source>
        <dbReference type="EnsemblPlants" id="Pp3c27_4860V3.2"/>
    </source>
</evidence>
<dbReference type="AlphaFoldDB" id="A0A7I4CVU1"/>
<proteinExistence type="predicted"/>